<evidence type="ECO:0000313" key="5">
    <source>
        <dbReference type="Proteomes" id="UP001362899"/>
    </source>
</evidence>
<evidence type="ECO:0000256" key="1">
    <source>
        <dbReference type="ARBA" id="ARBA00022737"/>
    </source>
</evidence>
<dbReference type="GO" id="GO:0005737">
    <property type="term" value="C:cytoplasm"/>
    <property type="evidence" value="ECO:0007669"/>
    <property type="project" value="TreeGrafter"/>
</dbReference>
<dbReference type="GO" id="GO:0010629">
    <property type="term" value="P:negative regulation of gene expression"/>
    <property type="evidence" value="ECO:0007669"/>
    <property type="project" value="UniProtKB-ARBA"/>
</dbReference>
<dbReference type="Gene3D" id="1.25.10.10">
    <property type="entry name" value="Leucine-rich Repeat Variant"/>
    <property type="match status" value="1"/>
</dbReference>
<comment type="caution">
    <text evidence="4">The sequence shown here is derived from an EMBL/GenBank/DDBJ whole genome shotgun (WGS) entry which is preliminary data.</text>
</comment>
<evidence type="ECO:0000313" key="4">
    <source>
        <dbReference type="EMBL" id="GMM52968.1"/>
    </source>
</evidence>
<proteinExistence type="predicted"/>
<keyword evidence="5" id="KW-1185">Reference proteome</keyword>
<dbReference type="SUPFAM" id="SSF48371">
    <property type="entry name" value="ARM repeat"/>
    <property type="match status" value="1"/>
</dbReference>
<dbReference type="GO" id="GO:0003729">
    <property type="term" value="F:mRNA binding"/>
    <property type="evidence" value="ECO:0007669"/>
    <property type="project" value="TreeGrafter"/>
</dbReference>
<accession>A0AAV5RNC5</accession>
<organism evidence="4 5">
    <name type="scientific">Starmerella bacillaris</name>
    <name type="common">Yeast</name>
    <name type="synonym">Candida zemplinina</name>
    <dbReference type="NCBI Taxonomy" id="1247836"/>
    <lineage>
        <taxon>Eukaryota</taxon>
        <taxon>Fungi</taxon>
        <taxon>Dikarya</taxon>
        <taxon>Ascomycota</taxon>
        <taxon>Saccharomycotina</taxon>
        <taxon>Dipodascomycetes</taxon>
        <taxon>Dipodascales</taxon>
        <taxon>Trichomonascaceae</taxon>
        <taxon>Starmerella</taxon>
    </lineage>
</organism>
<dbReference type="InterPro" id="IPR033133">
    <property type="entry name" value="PUM-HD"/>
</dbReference>
<keyword evidence="1" id="KW-0677">Repeat</keyword>
<reference evidence="4 5" key="1">
    <citation type="journal article" date="2023" name="Elife">
        <title>Identification of key yeast species and microbe-microbe interactions impacting larval growth of Drosophila in the wild.</title>
        <authorList>
            <person name="Mure A."/>
            <person name="Sugiura Y."/>
            <person name="Maeda R."/>
            <person name="Honda K."/>
            <person name="Sakurai N."/>
            <person name="Takahashi Y."/>
            <person name="Watada M."/>
            <person name="Katoh T."/>
            <person name="Gotoh A."/>
            <person name="Gotoh Y."/>
            <person name="Taniguchi I."/>
            <person name="Nakamura K."/>
            <person name="Hayashi T."/>
            <person name="Katayama T."/>
            <person name="Uemura T."/>
            <person name="Hattori Y."/>
        </authorList>
    </citation>
    <scope>NUCLEOTIDE SEQUENCE [LARGE SCALE GENOMIC DNA]</scope>
    <source>
        <strain evidence="4 5">SB-73</strain>
    </source>
</reference>
<dbReference type="InterPro" id="IPR001313">
    <property type="entry name" value="Pumilio_RNA-bd_rpt"/>
</dbReference>
<protein>
    <recommendedName>
        <fullName evidence="3">PUM-HD domain-containing protein</fullName>
    </recommendedName>
</protein>
<name>A0AAV5RNC5_STABA</name>
<dbReference type="PROSITE" id="PS50302">
    <property type="entry name" value="PUM"/>
    <property type="match status" value="1"/>
</dbReference>
<dbReference type="PROSITE" id="PS50303">
    <property type="entry name" value="PUM_HD"/>
    <property type="match status" value="1"/>
</dbReference>
<sequence length="386" mass="43393">MERTGTLQTEEPLINAHISHGNQGGHLMQWASRFQARPFSINTISSEMNSEDKCISKDIISALEQTYNTDINEVLEYNVESSTSLNDTNIAIKKKYDFYTSICERIWRCNDQKSSLFLQDKLKNKCDGDFEVLISIVDEQAEALMIHRFGNFLVQRRLEVSNEEDVSQFAKRFCGRIATLSKNQFCCHVIQKLLDMSPLFIQAKIMAEMLDNSVETMTSPFGTHVWQKLFYLEWPPNLPPIVTIVNNAIHINNKEGWTSVLLSEPGCATIKSYLGIAVTGSERQDCIEAILGNITRVIELYNGFALVSKVILGTSTRGRAITKLCENISDLATHPVASSNLILLLNMKIPSFPSRLVSAITPYSRMLADDTYGEQLLKVLGIKPSP</sequence>
<evidence type="ECO:0000256" key="2">
    <source>
        <dbReference type="PROSITE-ProRule" id="PRU00317"/>
    </source>
</evidence>
<feature type="repeat" description="Pumilio" evidence="2">
    <location>
        <begin position="135"/>
        <end position="171"/>
    </location>
</feature>
<dbReference type="InterPro" id="IPR011989">
    <property type="entry name" value="ARM-like"/>
</dbReference>
<dbReference type="InterPro" id="IPR016024">
    <property type="entry name" value="ARM-type_fold"/>
</dbReference>
<feature type="domain" description="PUM-HD" evidence="3">
    <location>
        <begin position="66"/>
        <end position="386"/>
    </location>
</feature>
<dbReference type="SMART" id="SM00025">
    <property type="entry name" value="Pumilio"/>
    <property type="match status" value="3"/>
</dbReference>
<dbReference type="EMBL" id="BTGC01000008">
    <property type="protein sequence ID" value="GMM52968.1"/>
    <property type="molecule type" value="Genomic_DNA"/>
</dbReference>
<dbReference type="Pfam" id="PF00806">
    <property type="entry name" value="PUF"/>
    <property type="match status" value="3"/>
</dbReference>
<dbReference type="PANTHER" id="PTHR12537">
    <property type="entry name" value="RNA BINDING PROTEIN PUMILIO-RELATED"/>
    <property type="match status" value="1"/>
</dbReference>
<dbReference type="GO" id="GO:0010608">
    <property type="term" value="P:post-transcriptional regulation of gene expression"/>
    <property type="evidence" value="ECO:0007669"/>
    <property type="project" value="TreeGrafter"/>
</dbReference>
<gene>
    <name evidence="4" type="ORF">DASB73_039310</name>
</gene>
<evidence type="ECO:0000259" key="3">
    <source>
        <dbReference type="PROSITE" id="PS50303"/>
    </source>
</evidence>
<dbReference type="Proteomes" id="UP001362899">
    <property type="component" value="Unassembled WGS sequence"/>
</dbReference>
<dbReference type="AlphaFoldDB" id="A0AAV5RNC5"/>